<sequence>MSNFDSSIPRQEFNLKYTSKDDLTDSDEEVFDFDSNFEEFTIRFSNALSEMIAHEEENDIEIEVYKGEYDSNIEEELGQVNVEQNFDNNQEERDEIIPNDEPINQKYNALSSCVIIDNIHDEETKKEDILRSLVKVIFPFIPTLTKTTSLTLNNFKSDETPSLFILQILFLDIPISNSKECDNIDCEKFGREFGIKLWKSREVINKKKIH</sequence>
<gene>
    <name evidence="1" type="ORF">CHRIB12_LOCUS4551</name>
</gene>
<dbReference type="OrthoDB" id="2320353at2759"/>
<dbReference type="VEuPathDB" id="FungiDB:RhiirFUN_010062"/>
<dbReference type="AlphaFoldDB" id="A0A916E183"/>
<organism evidence="1 2">
    <name type="scientific">Rhizophagus irregularis</name>
    <dbReference type="NCBI Taxonomy" id="588596"/>
    <lineage>
        <taxon>Eukaryota</taxon>
        <taxon>Fungi</taxon>
        <taxon>Fungi incertae sedis</taxon>
        <taxon>Mucoromycota</taxon>
        <taxon>Glomeromycotina</taxon>
        <taxon>Glomeromycetes</taxon>
        <taxon>Glomerales</taxon>
        <taxon>Glomeraceae</taxon>
        <taxon>Rhizophagus</taxon>
    </lineage>
</organism>
<name>A0A916E183_9GLOM</name>
<evidence type="ECO:0000313" key="2">
    <source>
        <dbReference type="Proteomes" id="UP000684084"/>
    </source>
</evidence>
<reference evidence="1" key="1">
    <citation type="submission" date="2020-05" db="EMBL/GenBank/DDBJ databases">
        <authorList>
            <person name="Rincon C."/>
            <person name="Sanders R I."/>
            <person name="Robbins C."/>
            <person name="Chaturvedi A."/>
        </authorList>
    </citation>
    <scope>NUCLEOTIDE SEQUENCE</scope>
    <source>
        <strain evidence="1">CHB12</strain>
    </source>
</reference>
<proteinExistence type="predicted"/>
<protein>
    <submittedName>
        <fullName evidence="1">Uncharacterized protein</fullName>
    </submittedName>
</protein>
<accession>A0A916E183</accession>
<evidence type="ECO:0000313" key="1">
    <source>
        <dbReference type="EMBL" id="CAB5348805.1"/>
    </source>
</evidence>
<dbReference type="EMBL" id="CAGKOT010000007">
    <property type="protein sequence ID" value="CAB5348805.1"/>
    <property type="molecule type" value="Genomic_DNA"/>
</dbReference>
<dbReference type="Proteomes" id="UP000684084">
    <property type="component" value="Unassembled WGS sequence"/>
</dbReference>
<comment type="caution">
    <text evidence="1">The sequence shown here is derived from an EMBL/GenBank/DDBJ whole genome shotgun (WGS) entry which is preliminary data.</text>
</comment>